<evidence type="ECO:0000313" key="5">
    <source>
        <dbReference type="Proteomes" id="UP001501295"/>
    </source>
</evidence>
<accession>A0ABP8VZ34</accession>
<dbReference type="Gene3D" id="3.40.630.30">
    <property type="match status" value="1"/>
</dbReference>
<dbReference type="Pfam" id="PF00583">
    <property type="entry name" value="Acetyltransf_1"/>
    <property type="match status" value="1"/>
</dbReference>
<feature type="domain" description="N-acetyltransferase" evidence="3">
    <location>
        <begin position="27"/>
        <end position="179"/>
    </location>
</feature>
<organism evidence="4 5">
    <name type="scientific">Frondihabitans cladoniiphilus</name>
    <dbReference type="NCBI Taxonomy" id="715785"/>
    <lineage>
        <taxon>Bacteria</taxon>
        <taxon>Bacillati</taxon>
        <taxon>Actinomycetota</taxon>
        <taxon>Actinomycetes</taxon>
        <taxon>Micrococcales</taxon>
        <taxon>Microbacteriaceae</taxon>
        <taxon>Frondihabitans</taxon>
    </lineage>
</organism>
<dbReference type="PROSITE" id="PS51186">
    <property type="entry name" value="GNAT"/>
    <property type="match status" value="1"/>
</dbReference>
<keyword evidence="2" id="KW-0012">Acyltransferase</keyword>
<evidence type="ECO:0000256" key="1">
    <source>
        <dbReference type="ARBA" id="ARBA00022679"/>
    </source>
</evidence>
<dbReference type="CDD" id="cd04301">
    <property type="entry name" value="NAT_SF"/>
    <property type="match status" value="1"/>
</dbReference>
<reference evidence="5" key="1">
    <citation type="journal article" date="2019" name="Int. J. Syst. Evol. Microbiol.">
        <title>The Global Catalogue of Microorganisms (GCM) 10K type strain sequencing project: providing services to taxonomists for standard genome sequencing and annotation.</title>
        <authorList>
            <consortium name="The Broad Institute Genomics Platform"/>
            <consortium name="The Broad Institute Genome Sequencing Center for Infectious Disease"/>
            <person name="Wu L."/>
            <person name="Ma J."/>
        </authorList>
    </citation>
    <scope>NUCLEOTIDE SEQUENCE [LARGE SCALE GENOMIC DNA]</scope>
    <source>
        <strain evidence="5">JCM 18956</strain>
    </source>
</reference>
<name>A0ABP8VZ34_9MICO</name>
<proteinExistence type="predicted"/>
<dbReference type="InterPro" id="IPR050832">
    <property type="entry name" value="Bact_Acetyltransf"/>
</dbReference>
<dbReference type="Proteomes" id="UP001501295">
    <property type="component" value="Unassembled WGS sequence"/>
</dbReference>
<protein>
    <submittedName>
        <fullName evidence="4">GNAT family N-acetyltransferase</fullName>
    </submittedName>
</protein>
<dbReference type="InterPro" id="IPR000182">
    <property type="entry name" value="GNAT_dom"/>
</dbReference>
<dbReference type="PANTHER" id="PTHR43877">
    <property type="entry name" value="AMINOALKYLPHOSPHONATE N-ACETYLTRANSFERASE-RELATED-RELATED"/>
    <property type="match status" value="1"/>
</dbReference>
<evidence type="ECO:0000313" key="4">
    <source>
        <dbReference type="EMBL" id="GAA4676645.1"/>
    </source>
</evidence>
<evidence type="ECO:0000256" key="2">
    <source>
        <dbReference type="ARBA" id="ARBA00023315"/>
    </source>
</evidence>
<sequence>MGEATIRWAAVDDARGVAVVHVETWRAAYAGLIDDAVLAGLDVDRRTAGWTRWITHSLAGEETDGPGVPPQKLVVADVDGRVVGWAGFGPGRDEGTAGRGELGGLYVHPAFWSQKIGHALVDRVEAELTAAGFASAYLWVLDGNERAIRFYERHGWAADGGEKVGAGGGATGLHELRHTRVLG</sequence>
<gene>
    <name evidence="4" type="ORF">GCM10025780_21610</name>
</gene>
<dbReference type="InterPro" id="IPR016181">
    <property type="entry name" value="Acyl_CoA_acyltransferase"/>
</dbReference>
<evidence type="ECO:0000259" key="3">
    <source>
        <dbReference type="PROSITE" id="PS51186"/>
    </source>
</evidence>
<dbReference type="PANTHER" id="PTHR43877:SF1">
    <property type="entry name" value="ACETYLTRANSFERASE"/>
    <property type="match status" value="1"/>
</dbReference>
<dbReference type="SUPFAM" id="SSF55729">
    <property type="entry name" value="Acyl-CoA N-acyltransferases (Nat)"/>
    <property type="match status" value="1"/>
</dbReference>
<dbReference type="RefSeq" id="WP_345375859.1">
    <property type="nucleotide sequence ID" value="NZ_BAABLM010000003.1"/>
</dbReference>
<comment type="caution">
    <text evidence="4">The sequence shown here is derived from an EMBL/GenBank/DDBJ whole genome shotgun (WGS) entry which is preliminary data.</text>
</comment>
<keyword evidence="5" id="KW-1185">Reference proteome</keyword>
<dbReference type="EMBL" id="BAABLM010000003">
    <property type="protein sequence ID" value="GAA4676645.1"/>
    <property type="molecule type" value="Genomic_DNA"/>
</dbReference>
<keyword evidence="1" id="KW-0808">Transferase</keyword>